<keyword evidence="2" id="KW-1185">Reference proteome</keyword>
<dbReference type="EMBL" id="ML770279">
    <property type="protein sequence ID" value="KAE9383937.1"/>
    <property type="molecule type" value="Genomic_DNA"/>
</dbReference>
<reference evidence="1" key="1">
    <citation type="journal article" date="2019" name="Environ. Microbiol.">
        <title>Fungal ecological strategies reflected in gene transcription - a case study of two litter decomposers.</title>
        <authorList>
            <person name="Barbi F."/>
            <person name="Kohler A."/>
            <person name="Barry K."/>
            <person name="Baskaran P."/>
            <person name="Daum C."/>
            <person name="Fauchery L."/>
            <person name="Ihrmark K."/>
            <person name="Kuo A."/>
            <person name="LaButti K."/>
            <person name="Lipzen A."/>
            <person name="Morin E."/>
            <person name="Grigoriev I.V."/>
            <person name="Henrissat B."/>
            <person name="Lindahl B."/>
            <person name="Martin F."/>
        </authorList>
    </citation>
    <scope>NUCLEOTIDE SEQUENCE</scope>
    <source>
        <strain evidence="1">JB14</strain>
    </source>
</reference>
<feature type="non-terminal residue" evidence="1">
    <location>
        <position position="91"/>
    </location>
</feature>
<dbReference type="OrthoDB" id="2436145at2759"/>
<accession>A0A6A4GES2</accession>
<proteinExistence type="predicted"/>
<dbReference type="AlphaFoldDB" id="A0A6A4GES2"/>
<gene>
    <name evidence="1" type="ORF">BT96DRAFT_739387</name>
</gene>
<sequence length="91" mass="10166">RMYIGQVLDIYKKGQNSRHGSVHEATELSGLSYLSLRVFLPLRLPAMKNSDSDSGSDDEDASYPQFLCQLAGCKFHLHTHALVANMLYHLG</sequence>
<protein>
    <submittedName>
        <fullName evidence="1">Uncharacterized protein</fullName>
    </submittedName>
</protein>
<organism evidence="1 2">
    <name type="scientific">Gymnopus androsaceus JB14</name>
    <dbReference type="NCBI Taxonomy" id="1447944"/>
    <lineage>
        <taxon>Eukaryota</taxon>
        <taxon>Fungi</taxon>
        <taxon>Dikarya</taxon>
        <taxon>Basidiomycota</taxon>
        <taxon>Agaricomycotina</taxon>
        <taxon>Agaricomycetes</taxon>
        <taxon>Agaricomycetidae</taxon>
        <taxon>Agaricales</taxon>
        <taxon>Marasmiineae</taxon>
        <taxon>Omphalotaceae</taxon>
        <taxon>Gymnopus</taxon>
    </lineage>
</organism>
<evidence type="ECO:0000313" key="2">
    <source>
        <dbReference type="Proteomes" id="UP000799118"/>
    </source>
</evidence>
<name>A0A6A4GES2_9AGAR</name>
<evidence type="ECO:0000313" key="1">
    <source>
        <dbReference type="EMBL" id="KAE9383937.1"/>
    </source>
</evidence>
<dbReference type="Proteomes" id="UP000799118">
    <property type="component" value="Unassembled WGS sequence"/>
</dbReference>
<feature type="non-terminal residue" evidence="1">
    <location>
        <position position="1"/>
    </location>
</feature>